<dbReference type="SUPFAM" id="SSF56281">
    <property type="entry name" value="Metallo-hydrolase/oxidoreductase"/>
    <property type="match status" value="1"/>
</dbReference>
<organism evidence="4 5">
    <name type="scientific">Chitinophaga agrisoli</name>
    <dbReference type="NCBI Taxonomy" id="2607653"/>
    <lineage>
        <taxon>Bacteria</taxon>
        <taxon>Pseudomonadati</taxon>
        <taxon>Bacteroidota</taxon>
        <taxon>Chitinophagia</taxon>
        <taxon>Chitinophagales</taxon>
        <taxon>Chitinophagaceae</taxon>
        <taxon>Chitinophaga</taxon>
    </lineage>
</organism>
<dbReference type="EMBL" id="VUOC01000004">
    <property type="protein sequence ID" value="KAA2240053.1"/>
    <property type="molecule type" value="Genomic_DNA"/>
</dbReference>
<sequence>MKYIKGLLALLLVVVQFANAQSRKTMQWIGGPTYVLQLGSFKILTDPMLSPKGDSAFIIKQHPGTGQMNAPITRLIAPAHFDMSKIDLLLISHPHADHIDKQAIEKLNKGIHLVGPEVNHDTFKNWGFTDINGLNWDDSTMMQKGNERLKIIAVKAVHAANEPLRTALGKGNGYIIEYRNGQELYRIYWTGDTVWFNEMDGYTRYGKIDLLIPDMAAVGSDGNIGRRGMNWVDCLHMANVVNPGKIIPVHHSTFSMYVEPISVMKLTFADTRFGKSLRVLKTGETAKL</sequence>
<accession>A0A5B2VKC9</accession>
<dbReference type="RefSeq" id="WP_149841231.1">
    <property type="nucleotide sequence ID" value="NZ_VUOC01000004.1"/>
</dbReference>
<gene>
    <name evidence="4" type="ORF">F0L74_28180</name>
</gene>
<feature type="domain" description="Metallo-beta-lactamase" evidence="3">
    <location>
        <begin position="43"/>
        <end position="251"/>
    </location>
</feature>
<dbReference type="PANTHER" id="PTHR43546:SF9">
    <property type="entry name" value="L-ASCORBATE-6-PHOSPHATE LACTONASE ULAG-RELATED"/>
    <property type="match status" value="1"/>
</dbReference>
<dbReference type="InterPro" id="IPR001279">
    <property type="entry name" value="Metallo-B-lactamas"/>
</dbReference>
<reference evidence="4 5" key="1">
    <citation type="submission" date="2019-09" db="EMBL/GenBank/DDBJ databases">
        <title>Chitinophaga ginsengihumi sp. nov., isolated from soil of ginseng rhizosphere.</title>
        <authorList>
            <person name="Lee J."/>
        </authorList>
    </citation>
    <scope>NUCLEOTIDE SEQUENCE [LARGE SCALE GENOMIC DNA]</scope>
    <source>
        <strain evidence="4 5">BN140078</strain>
    </source>
</reference>
<dbReference type="PANTHER" id="PTHR43546">
    <property type="entry name" value="UPF0173 METAL-DEPENDENT HYDROLASE MJ1163-RELATED"/>
    <property type="match status" value="1"/>
</dbReference>
<evidence type="ECO:0000256" key="1">
    <source>
        <dbReference type="ARBA" id="ARBA00022801"/>
    </source>
</evidence>
<dbReference type="InterPro" id="IPR036866">
    <property type="entry name" value="RibonucZ/Hydroxyglut_hydro"/>
</dbReference>
<keyword evidence="2" id="KW-0732">Signal</keyword>
<protein>
    <recommendedName>
        <fullName evidence="3">Metallo-beta-lactamase domain-containing protein</fullName>
    </recommendedName>
</protein>
<dbReference type="Pfam" id="PF12706">
    <property type="entry name" value="Lactamase_B_2"/>
    <property type="match status" value="1"/>
</dbReference>
<evidence type="ECO:0000259" key="3">
    <source>
        <dbReference type="Pfam" id="PF12706"/>
    </source>
</evidence>
<comment type="caution">
    <text evidence="4">The sequence shown here is derived from an EMBL/GenBank/DDBJ whole genome shotgun (WGS) entry which is preliminary data.</text>
</comment>
<evidence type="ECO:0000256" key="2">
    <source>
        <dbReference type="SAM" id="SignalP"/>
    </source>
</evidence>
<name>A0A5B2VKC9_9BACT</name>
<dbReference type="Proteomes" id="UP000324611">
    <property type="component" value="Unassembled WGS sequence"/>
</dbReference>
<keyword evidence="5" id="KW-1185">Reference proteome</keyword>
<dbReference type="InterPro" id="IPR050114">
    <property type="entry name" value="UPF0173_UPF0282_UlaG_hydrolase"/>
</dbReference>
<keyword evidence="1" id="KW-0378">Hydrolase</keyword>
<dbReference type="GO" id="GO:0016787">
    <property type="term" value="F:hydrolase activity"/>
    <property type="evidence" value="ECO:0007669"/>
    <property type="project" value="UniProtKB-KW"/>
</dbReference>
<dbReference type="Gene3D" id="3.60.15.10">
    <property type="entry name" value="Ribonuclease Z/Hydroxyacylglutathione hydrolase-like"/>
    <property type="match status" value="1"/>
</dbReference>
<reference evidence="4 5" key="2">
    <citation type="submission" date="2019-09" db="EMBL/GenBank/DDBJ databases">
        <authorList>
            <person name="Jin C."/>
        </authorList>
    </citation>
    <scope>NUCLEOTIDE SEQUENCE [LARGE SCALE GENOMIC DNA]</scope>
    <source>
        <strain evidence="4 5">BN140078</strain>
    </source>
</reference>
<evidence type="ECO:0000313" key="5">
    <source>
        <dbReference type="Proteomes" id="UP000324611"/>
    </source>
</evidence>
<evidence type="ECO:0000313" key="4">
    <source>
        <dbReference type="EMBL" id="KAA2240053.1"/>
    </source>
</evidence>
<proteinExistence type="predicted"/>
<dbReference type="AlphaFoldDB" id="A0A5B2VKC9"/>
<feature type="chain" id="PRO_5023072426" description="Metallo-beta-lactamase domain-containing protein" evidence="2">
    <location>
        <begin position="21"/>
        <end position="288"/>
    </location>
</feature>
<feature type="signal peptide" evidence="2">
    <location>
        <begin position="1"/>
        <end position="20"/>
    </location>
</feature>